<proteinExistence type="predicted"/>
<keyword evidence="2" id="KW-1185">Reference proteome</keyword>
<organism evidence="1 2">
    <name type="scientific">Tanacetum coccineum</name>
    <dbReference type="NCBI Taxonomy" id="301880"/>
    <lineage>
        <taxon>Eukaryota</taxon>
        <taxon>Viridiplantae</taxon>
        <taxon>Streptophyta</taxon>
        <taxon>Embryophyta</taxon>
        <taxon>Tracheophyta</taxon>
        <taxon>Spermatophyta</taxon>
        <taxon>Magnoliopsida</taxon>
        <taxon>eudicotyledons</taxon>
        <taxon>Gunneridae</taxon>
        <taxon>Pentapetalae</taxon>
        <taxon>asterids</taxon>
        <taxon>campanulids</taxon>
        <taxon>Asterales</taxon>
        <taxon>Asteraceae</taxon>
        <taxon>Asteroideae</taxon>
        <taxon>Anthemideae</taxon>
        <taxon>Anthemidinae</taxon>
        <taxon>Tanacetum</taxon>
    </lineage>
</organism>
<evidence type="ECO:0000313" key="2">
    <source>
        <dbReference type="Proteomes" id="UP001151760"/>
    </source>
</evidence>
<accession>A0ABQ5BV51</accession>
<reference evidence="1" key="1">
    <citation type="journal article" date="2022" name="Int. J. Mol. Sci.">
        <title>Draft Genome of Tanacetum Coccineum: Genomic Comparison of Closely Related Tanacetum-Family Plants.</title>
        <authorList>
            <person name="Yamashiro T."/>
            <person name="Shiraishi A."/>
            <person name="Nakayama K."/>
            <person name="Satake H."/>
        </authorList>
    </citation>
    <scope>NUCLEOTIDE SEQUENCE</scope>
</reference>
<protein>
    <submittedName>
        <fullName evidence="1">Uncharacterized protein</fullName>
    </submittedName>
</protein>
<evidence type="ECO:0000313" key="1">
    <source>
        <dbReference type="EMBL" id="GJT17523.1"/>
    </source>
</evidence>
<gene>
    <name evidence="1" type="ORF">Tco_0876229</name>
</gene>
<dbReference type="EMBL" id="BQNB010013564">
    <property type="protein sequence ID" value="GJT17523.1"/>
    <property type="molecule type" value="Genomic_DNA"/>
</dbReference>
<reference evidence="1" key="2">
    <citation type="submission" date="2022-01" db="EMBL/GenBank/DDBJ databases">
        <authorList>
            <person name="Yamashiro T."/>
            <person name="Shiraishi A."/>
            <person name="Satake H."/>
            <person name="Nakayama K."/>
        </authorList>
    </citation>
    <scope>NUCLEOTIDE SEQUENCE</scope>
</reference>
<dbReference type="Proteomes" id="UP001151760">
    <property type="component" value="Unassembled WGS sequence"/>
</dbReference>
<name>A0ABQ5BV51_9ASTR</name>
<sequence length="145" mass="16206">MANLPHELPRPPDIYYSGPGDDFFQKGRDRYYRISVKLDSLTLLLHTSSLLLLCPLTHAIPELLLHCLIMVKISFDLNEPKDSSKTDIAAENGLDYGLHPLNVDADVLEMAKLHDDLEVTAAKVCVTAAKLKLVMFGNLNEKYAK</sequence>
<comment type="caution">
    <text evidence="1">The sequence shown here is derived from an EMBL/GenBank/DDBJ whole genome shotgun (WGS) entry which is preliminary data.</text>
</comment>